<protein>
    <submittedName>
        <fullName evidence="1">Uncharacterized protein</fullName>
    </submittedName>
</protein>
<dbReference type="Proteomes" id="UP000712600">
    <property type="component" value="Unassembled WGS sequence"/>
</dbReference>
<proteinExistence type="predicted"/>
<evidence type="ECO:0000313" key="1">
    <source>
        <dbReference type="EMBL" id="KAF3553580.1"/>
    </source>
</evidence>
<name>A0A8S9QTA8_BRACR</name>
<evidence type="ECO:0000313" key="2">
    <source>
        <dbReference type="Proteomes" id="UP000712600"/>
    </source>
</evidence>
<reference evidence="1" key="1">
    <citation type="submission" date="2019-12" db="EMBL/GenBank/DDBJ databases">
        <title>Genome sequencing and annotation of Brassica cretica.</title>
        <authorList>
            <person name="Studholme D.J."/>
            <person name="Sarris P."/>
        </authorList>
    </citation>
    <scope>NUCLEOTIDE SEQUENCE</scope>
    <source>
        <strain evidence="1">PFS-109/04</strain>
        <tissue evidence="1">Leaf</tissue>
    </source>
</reference>
<dbReference type="AlphaFoldDB" id="A0A8S9QTA8"/>
<dbReference type="EMBL" id="QGKX02000996">
    <property type="protein sequence ID" value="KAF3553580.1"/>
    <property type="molecule type" value="Genomic_DNA"/>
</dbReference>
<comment type="caution">
    <text evidence="1">The sequence shown here is derived from an EMBL/GenBank/DDBJ whole genome shotgun (WGS) entry which is preliminary data.</text>
</comment>
<accession>A0A8S9QTA8</accession>
<sequence length="262" mass="28543">MEDMDFGQILIDETTTISSDKSTAKSIDVAHHTSIDETPPEACKFSLTYNANEGVVLGEPKGQLSNAINSIMNEQGTAIPVKINSISKRDHEIKLPLEDYLNLGRTYSNRCDWSDLGSKELQKRWRADGHGDACSSLPSHFSICALFLTFMGSNVVVNEFSIDLDSFEISILTMVAAGINMGEGDPEIRMGDGSMRRGQALEVNGEKSIGQVEEFPKINITETTCLIVLNHSPCPLKDQAAHVYITIGDGGNIEGLATKYAI</sequence>
<gene>
    <name evidence="1" type="ORF">F2Q69_00012745</name>
</gene>
<organism evidence="1 2">
    <name type="scientific">Brassica cretica</name>
    <name type="common">Mustard</name>
    <dbReference type="NCBI Taxonomy" id="69181"/>
    <lineage>
        <taxon>Eukaryota</taxon>
        <taxon>Viridiplantae</taxon>
        <taxon>Streptophyta</taxon>
        <taxon>Embryophyta</taxon>
        <taxon>Tracheophyta</taxon>
        <taxon>Spermatophyta</taxon>
        <taxon>Magnoliopsida</taxon>
        <taxon>eudicotyledons</taxon>
        <taxon>Gunneridae</taxon>
        <taxon>Pentapetalae</taxon>
        <taxon>rosids</taxon>
        <taxon>malvids</taxon>
        <taxon>Brassicales</taxon>
        <taxon>Brassicaceae</taxon>
        <taxon>Brassiceae</taxon>
        <taxon>Brassica</taxon>
    </lineage>
</organism>